<organism evidence="2 3">
    <name type="scientific">Clostridium thailandense</name>
    <dbReference type="NCBI Taxonomy" id="2794346"/>
    <lineage>
        <taxon>Bacteria</taxon>
        <taxon>Bacillati</taxon>
        <taxon>Bacillota</taxon>
        <taxon>Clostridia</taxon>
        <taxon>Eubacteriales</taxon>
        <taxon>Clostridiaceae</taxon>
        <taxon>Clostridium</taxon>
    </lineage>
</organism>
<proteinExistence type="predicted"/>
<name>A0A949X4D0_9CLOT</name>
<gene>
    <name evidence="2" type="ORF">I6U48_12850</name>
</gene>
<keyword evidence="1" id="KW-1133">Transmembrane helix</keyword>
<reference evidence="2" key="1">
    <citation type="submission" date="2020-12" db="EMBL/GenBank/DDBJ databases">
        <title>Clostridium thailandense sp. nov., a novel acetogenic bacterium isolated from peat land soil in Thailand.</title>
        <authorList>
            <person name="Chaikitkaew S."/>
            <person name="Birkeland N.K."/>
        </authorList>
    </citation>
    <scope>NUCLEOTIDE SEQUENCE</scope>
    <source>
        <strain evidence="2">PL3</strain>
    </source>
</reference>
<keyword evidence="3" id="KW-1185">Reference proteome</keyword>
<evidence type="ECO:0000313" key="3">
    <source>
        <dbReference type="Proteomes" id="UP000694308"/>
    </source>
</evidence>
<dbReference type="EMBL" id="JAEEGC010000054">
    <property type="protein sequence ID" value="MBV7273798.1"/>
    <property type="molecule type" value="Genomic_DNA"/>
</dbReference>
<keyword evidence="1" id="KW-0812">Transmembrane</keyword>
<dbReference type="AlphaFoldDB" id="A0A949X4D0"/>
<sequence>MAIEIISFLTFLLFVVAYILYKTRNNQEKEDNGIPYQDFELCNNECYQCKISQKCWELLNHM</sequence>
<keyword evidence="1" id="KW-0472">Membrane</keyword>
<feature type="transmembrane region" description="Helical" evidence="1">
    <location>
        <begin position="6"/>
        <end position="21"/>
    </location>
</feature>
<protein>
    <submittedName>
        <fullName evidence="2">Uncharacterized protein</fullName>
    </submittedName>
</protein>
<accession>A0A949X4D0</accession>
<evidence type="ECO:0000313" key="2">
    <source>
        <dbReference type="EMBL" id="MBV7273798.1"/>
    </source>
</evidence>
<dbReference type="RefSeq" id="WP_218320866.1">
    <property type="nucleotide sequence ID" value="NZ_JAEEGC010000054.1"/>
</dbReference>
<evidence type="ECO:0000256" key="1">
    <source>
        <dbReference type="SAM" id="Phobius"/>
    </source>
</evidence>
<dbReference type="Proteomes" id="UP000694308">
    <property type="component" value="Unassembled WGS sequence"/>
</dbReference>
<comment type="caution">
    <text evidence="2">The sequence shown here is derived from an EMBL/GenBank/DDBJ whole genome shotgun (WGS) entry which is preliminary data.</text>
</comment>